<dbReference type="PANTHER" id="PTHR39515">
    <property type="entry name" value="CONSERVED PROTEIN"/>
    <property type="match status" value="1"/>
</dbReference>
<comment type="caution">
    <text evidence="2">The sequence shown here is derived from an EMBL/GenBank/DDBJ whole genome shotgun (WGS) entry which is preliminary data.</text>
</comment>
<dbReference type="EMBL" id="MLCF01000017">
    <property type="protein sequence ID" value="OIV38640.1"/>
    <property type="molecule type" value="Genomic_DNA"/>
</dbReference>
<gene>
    <name evidence="2" type="ORF">BIV57_05025</name>
</gene>
<protein>
    <recommendedName>
        <fullName evidence="1">HTH marR-type domain-containing protein</fullName>
    </recommendedName>
</protein>
<evidence type="ECO:0000313" key="3">
    <source>
        <dbReference type="Proteomes" id="UP000243342"/>
    </source>
</evidence>
<dbReference type="PRINTS" id="PR00598">
    <property type="entry name" value="HTHMARR"/>
</dbReference>
<dbReference type="PANTHER" id="PTHR39515:SF2">
    <property type="entry name" value="HTH-TYPE TRANSCRIPTIONAL REGULATOR RV0880"/>
    <property type="match status" value="1"/>
</dbReference>
<dbReference type="Proteomes" id="UP000243342">
    <property type="component" value="Unassembled WGS sequence"/>
</dbReference>
<dbReference type="InterPro" id="IPR036390">
    <property type="entry name" value="WH_DNA-bd_sf"/>
</dbReference>
<dbReference type="GO" id="GO:0003700">
    <property type="term" value="F:DNA-binding transcription factor activity"/>
    <property type="evidence" value="ECO:0007669"/>
    <property type="project" value="InterPro"/>
</dbReference>
<dbReference type="InterPro" id="IPR052526">
    <property type="entry name" value="HTH-type_Bedaq_tolerance"/>
</dbReference>
<evidence type="ECO:0000313" key="2">
    <source>
        <dbReference type="EMBL" id="OIV38640.1"/>
    </source>
</evidence>
<reference evidence="2 3" key="1">
    <citation type="submission" date="2016-10" db="EMBL/GenBank/DDBJ databases">
        <title>Genome sequence of Streptomyces gilvigriseus MUSC 26.</title>
        <authorList>
            <person name="Lee L.-H."/>
            <person name="Ser H.-L."/>
        </authorList>
    </citation>
    <scope>NUCLEOTIDE SEQUENCE [LARGE SCALE GENOMIC DNA]</scope>
    <source>
        <strain evidence="2 3">MUSC 26</strain>
    </source>
</reference>
<dbReference type="Pfam" id="PF12802">
    <property type="entry name" value="MarR_2"/>
    <property type="match status" value="1"/>
</dbReference>
<evidence type="ECO:0000259" key="1">
    <source>
        <dbReference type="PROSITE" id="PS50995"/>
    </source>
</evidence>
<name>A0A1J7CAU3_9ACTN</name>
<dbReference type="PROSITE" id="PS50995">
    <property type="entry name" value="HTH_MARR_2"/>
    <property type="match status" value="1"/>
</dbReference>
<sequence length="141" mass="15693">MRLGRMMASARQHFVNRRGSGDRILLGALASLGDRRTTDLAAAVMLDASAVSRGLHSLQQRGLVARRPDPNDGRGALLTITEAGRAQWKQYQAERDAKLDEVLTDWPEADRETLAVLLHRLNDDLAAHQHQLHQQQRGTTI</sequence>
<dbReference type="InterPro" id="IPR036388">
    <property type="entry name" value="WH-like_DNA-bd_sf"/>
</dbReference>
<dbReference type="SUPFAM" id="SSF46785">
    <property type="entry name" value="Winged helix' DNA-binding domain"/>
    <property type="match status" value="1"/>
</dbReference>
<dbReference type="SMART" id="SM00347">
    <property type="entry name" value="HTH_MARR"/>
    <property type="match status" value="1"/>
</dbReference>
<dbReference type="AlphaFoldDB" id="A0A1J7CAU3"/>
<proteinExistence type="predicted"/>
<feature type="domain" description="HTH marR-type" evidence="1">
    <location>
        <begin position="1"/>
        <end position="123"/>
    </location>
</feature>
<dbReference type="Gene3D" id="1.10.10.10">
    <property type="entry name" value="Winged helix-like DNA-binding domain superfamily/Winged helix DNA-binding domain"/>
    <property type="match status" value="1"/>
</dbReference>
<accession>A0A1J7CAU3</accession>
<keyword evidence="3" id="KW-1185">Reference proteome</keyword>
<organism evidence="2 3">
    <name type="scientific">Mangrovactinospora gilvigrisea</name>
    <dbReference type="NCBI Taxonomy" id="1428644"/>
    <lineage>
        <taxon>Bacteria</taxon>
        <taxon>Bacillati</taxon>
        <taxon>Actinomycetota</taxon>
        <taxon>Actinomycetes</taxon>
        <taxon>Kitasatosporales</taxon>
        <taxon>Streptomycetaceae</taxon>
        <taxon>Mangrovactinospora</taxon>
    </lineage>
</organism>
<dbReference type="STRING" id="1428644.BIV57_05025"/>
<dbReference type="InterPro" id="IPR000835">
    <property type="entry name" value="HTH_MarR-typ"/>
</dbReference>